<organism evidence="6">
    <name type="scientific">Clastoptera arizonana</name>
    <name type="common">Arizona spittle bug</name>
    <dbReference type="NCBI Taxonomy" id="38151"/>
    <lineage>
        <taxon>Eukaryota</taxon>
        <taxon>Metazoa</taxon>
        <taxon>Ecdysozoa</taxon>
        <taxon>Arthropoda</taxon>
        <taxon>Hexapoda</taxon>
        <taxon>Insecta</taxon>
        <taxon>Pterygota</taxon>
        <taxon>Neoptera</taxon>
        <taxon>Paraneoptera</taxon>
        <taxon>Hemiptera</taxon>
        <taxon>Auchenorrhyncha</taxon>
        <taxon>Cercopoidea</taxon>
        <taxon>Clastopteridae</taxon>
        <taxon>Clastoptera</taxon>
    </lineage>
</organism>
<accession>A0A1B6C6Q1</accession>
<name>A0A1B6C6Q1_9HEMI</name>
<dbReference type="GO" id="GO:0042073">
    <property type="term" value="P:intraciliary transport"/>
    <property type="evidence" value="ECO:0007669"/>
    <property type="project" value="TreeGrafter"/>
</dbReference>
<keyword evidence="3 5" id="KW-0853">WD repeat</keyword>
<proteinExistence type="predicted"/>
<dbReference type="SUPFAM" id="SSF50978">
    <property type="entry name" value="WD40 repeat-like"/>
    <property type="match status" value="1"/>
</dbReference>
<dbReference type="GO" id="GO:0005868">
    <property type="term" value="C:cytoplasmic dynein complex"/>
    <property type="evidence" value="ECO:0007669"/>
    <property type="project" value="TreeGrafter"/>
</dbReference>
<comment type="subcellular location">
    <subcellularLocation>
        <location evidence="1">Cytoplasm</location>
    </subcellularLocation>
</comment>
<dbReference type="EMBL" id="GEDC01028115">
    <property type="protein sequence ID" value="JAS09183.1"/>
    <property type="molecule type" value="Transcribed_RNA"/>
</dbReference>
<dbReference type="SMART" id="SM00320">
    <property type="entry name" value="WD40"/>
    <property type="match status" value="5"/>
</dbReference>
<gene>
    <name evidence="6" type="ORF">g.15045</name>
</gene>
<dbReference type="GO" id="GO:0045503">
    <property type="term" value="F:dynein light chain binding"/>
    <property type="evidence" value="ECO:0007669"/>
    <property type="project" value="TreeGrafter"/>
</dbReference>
<evidence type="ECO:0000313" key="6">
    <source>
        <dbReference type="EMBL" id="JAS09183.1"/>
    </source>
</evidence>
<dbReference type="Gene3D" id="2.130.10.10">
    <property type="entry name" value="YVTN repeat-like/Quinoprotein amine dehydrogenase"/>
    <property type="match status" value="2"/>
</dbReference>
<evidence type="ECO:0000256" key="5">
    <source>
        <dbReference type="PROSITE-ProRule" id="PRU00221"/>
    </source>
</evidence>
<sequence>MFNDSEITSIGFKSSWKSIKSFNDIKTQTNNVRKEEKQQQTTSIKTKEVQTELEKNTAVPEVDQQKLVQFLKKVYPKVESELKKIEKYQALASYNLVSDKNTQNNVIELVTKIEPKEIENSKKVSALSWNSTGNILAISFATCDHNDWCNHGGSILLYNVGSDKEKLVQKVETTSCVLTMSMHPHEPMLIAAGTFNGEIFVWSLQDDEIKEMVAVSEIRGHSDAVTQIEWMDKIYSERFLLLSSAVDGYLMVWKVQPKSYCFSCDARYIMEKSDLAYPPGITCFGYSPKDPTICVVSVEGGQLYCCYLDSDNPVTKVAVENQYHGDVTCISFSPFQKDMFATTGTNLQIKIYILGEPAPLHTIWCDSNKVGIQWCNTQENVLAAWGSGNHVDVYDVLSGNLITKLSTSDQQKDQLLSAMQYNKKRPQYLAIGDVDGYTYIWKIPLKFVTNNMLSV</sequence>
<dbReference type="GO" id="GO:0045504">
    <property type="term" value="F:dynein heavy chain binding"/>
    <property type="evidence" value="ECO:0007669"/>
    <property type="project" value="TreeGrafter"/>
</dbReference>
<dbReference type="GO" id="GO:0097014">
    <property type="term" value="C:ciliary plasm"/>
    <property type="evidence" value="ECO:0007669"/>
    <property type="project" value="TreeGrafter"/>
</dbReference>
<evidence type="ECO:0000256" key="4">
    <source>
        <dbReference type="ARBA" id="ARBA00022737"/>
    </source>
</evidence>
<dbReference type="InterPro" id="IPR050687">
    <property type="entry name" value="Dynein_IC"/>
</dbReference>
<dbReference type="InterPro" id="IPR015943">
    <property type="entry name" value="WD40/YVTN_repeat-like_dom_sf"/>
</dbReference>
<dbReference type="PANTHER" id="PTHR12442">
    <property type="entry name" value="DYNEIN INTERMEDIATE CHAIN"/>
    <property type="match status" value="1"/>
</dbReference>
<protein>
    <submittedName>
        <fullName evidence="6">Uncharacterized protein</fullName>
    </submittedName>
</protein>
<reference evidence="6" key="1">
    <citation type="submission" date="2015-12" db="EMBL/GenBank/DDBJ databases">
        <title>De novo transcriptome assembly of four potential Pierce s Disease insect vectors from Arizona vineyards.</title>
        <authorList>
            <person name="Tassone E.E."/>
        </authorList>
    </citation>
    <scope>NUCLEOTIDE SEQUENCE</scope>
</reference>
<evidence type="ECO:0000256" key="2">
    <source>
        <dbReference type="ARBA" id="ARBA00022490"/>
    </source>
</evidence>
<evidence type="ECO:0000256" key="3">
    <source>
        <dbReference type="ARBA" id="ARBA00022574"/>
    </source>
</evidence>
<dbReference type="AlphaFoldDB" id="A0A1B6C6Q1"/>
<dbReference type="PANTHER" id="PTHR12442:SF26">
    <property type="entry name" value="CYTOPLASMIC DYNEIN 2 INTERMEDIATE CHAIN 2"/>
    <property type="match status" value="1"/>
</dbReference>
<feature type="repeat" description="WD" evidence="5">
    <location>
        <begin position="218"/>
        <end position="256"/>
    </location>
</feature>
<keyword evidence="2" id="KW-0963">Cytoplasm</keyword>
<dbReference type="PROSITE" id="PS50082">
    <property type="entry name" value="WD_REPEATS_2"/>
    <property type="match status" value="1"/>
</dbReference>
<evidence type="ECO:0000256" key="1">
    <source>
        <dbReference type="ARBA" id="ARBA00004496"/>
    </source>
</evidence>
<dbReference type="InterPro" id="IPR001680">
    <property type="entry name" value="WD40_rpt"/>
</dbReference>
<dbReference type="InterPro" id="IPR036322">
    <property type="entry name" value="WD40_repeat_dom_sf"/>
</dbReference>
<keyword evidence="4" id="KW-0677">Repeat</keyword>